<keyword evidence="2" id="KW-0732">Signal</keyword>
<gene>
    <name evidence="3" type="ORF">PSON_ATCC_30995.1.T0450271</name>
</gene>
<sequence length="168" mass="19708">MNKIIFFIITLLHTLILCQNEFSHLDDQSSENTQNQSNEELQNRIKSKIENQEIQSSFEYDDFEEEYDTLVNYQIGEEQTLDAQYTFHDDETAMNIGADFLEIIRDELLYSDTHNDKPDNIVIDASQNLQDETPSAINFEQNELKLCSSDTQNNCQQQFEELQYTQKS</sequence>
<name>A0A8S1NAV8_9CILI</name>
<keyword evidence="4" id="KW-1185">Reference proteome</keyword>
<protein>
    <recommendedName>
        <fullName evidence="5">Transmembrane protein</fullName>
    </recommendedName>
</protein>
<evidence type="ECO:0008006" key="5">
    <source>
        <dbReference type="Google" id="ProtNLM"/>
    </source>
</evidence>
<organism evidence="3 4">
    <name type="scientific">Paramecium sonneborni</name>
    <dbReference type="NCBI Taxonomy" id="65129"/>
    <lineage>
        <taxon>Eukaryota</taxon>
        <taxon>Sar</taxon>
        <taxon>Alveolata</taxon>
        <taxon>Ciliophora</taxon>
        <taxon>Intramacronucleata</taxon>
        <taxon>Oligohymenophorea</taxon>
        <taxon>Peniculida</taxon>
        <taxon>Parameciidae</taxon>
        <taxon>Paramecium</taxon>
    </lineage>
</organism>
<evidence type="ECO:0000313" key="3">
    <source>
        <dbReference type="EMBL" id="CAD8083784.1"/>
    </source>
</evidence>
<dbReference type="AlphaFoldDB" id="A0A8S1NAV8"/>
<evidence type="ECO:0000313" key="4">
    <source>
        <dbReference type="Proteomes" id="UP000692954"/>
    </source>
</evidence>
<feature type="compositionally biased region" description="Polar residues" evidence="1">
    <location>
        <begin position="30"/>
        <end position="40"/>
    </location>
</feature>
<evidence type="ECO:0000256" key="2">
    <source>
        <dbReference type="SAM" id="SignalP"/>
    </source>
</evidence>
<feature type="region of interest" description="Disordered" evidence="1">
    <location>
        <begin position="27"/>
        <end position="48"/>
    </location>
</feature>
<proteinExistence type="predicted"/>
<evidence type="ECO:0000256" key="1">
    <source>
        <dbReference type="SAM" id="MobiDB-lite"/>
    </source>
</evidence>
<feature type="chain" id="PRO_5035726287" description="Transmembrane protein" evidence="2">
    <location>
        <begin position="19"/>
        <end position="168"/>
    </location>
</feature>
<accession>A0A8S1NAV8</accession>
<dbReference type="EMBL" id="CAJJDN010000045">
    <property type="protein sequence ID" value="CAD8083784.1"/>
    <property type="molecule type" value="Genomic_DNA"/>
</dbReference>
<dbReference type="Proteomes" id="UP000692954">
    <property type="component" value="Unassembled WGS sequence"/>
</dbReference>
<reference evidence="3" key="1">
    <citation type="submission" date="2021-01" db="EMBL/GenBank/DDBJ databases">
        <authorList>
            <consortium name="Genoscope - CEA"/>
            <person name="William W."/>
        </authorList>
    </citation>
    <scope>NUCLEOTIDE SEQUENCE</scope>
</reference>
<comment type="caution">
    <text evidence="3">The sequence shown here is derived from an EMBL/GenBank/DDBJ whole genome shotgun (WGS) entry which is preliminary data.</text>
</comment>
<feature type="signal peptide" evidence="2">
    <location>
        <begin position="1"/>
        <end position="18"/>
    </location>
</feature>
<dbReference type="OrthoDB" id="302765at2759"/>